<proteinExistence type="predicted"/>
<keyword evidence="1" id="KW-1185">Reference proteome</keyword>
<dbReference type="GeneID" id="108826857"/>
<organism evidence="1 2">
    <name type="scientific">Raphanus sativus</name>
    <name type="common">Radish</name>
    <name type="synonym">Raphanus raphanistrum var. sativus</name>
    <dbReference type="NCBI Taxonomy" id="3726"/>
    <lineage>
        <taxon>Eukaryota</taxon>
        <taxon>Viridiplantae</taxon>
        <taxon>Streptophyta</taxon>
        <taxon>Embryophyta</taxon>
        <taxon>Tracheophyta</taxon>
        <taxon>Spermatophyta</taxon>
        <taxon>Magnoliopsida</taxon>
        <taxon>eudicotyledons</taxon>
        <taxon>Gunneridae</taxon>
        <taxon>Pentapetalae</taxon>
        <taxon>rosids</taxon>
        <taxon>malvids</taxon>
        <taxon>Brassicales</taxon>
        <taxon>Brassicaceae</taxon>
        <taxon>Brassiceae</taxon>
        <taxon>Raphanus</taxon>
    </lineage>
</organism>
<dbReference type="KEGG" id="rsz:108826857"/>
<dbReference type="Proteomes" id="UP000504610">
    <property type="component" value="Chromosome 9"/>
</dbReference>
<dbReference type="RefSeq" id="XP_018455708.2">
    <property type="nucleotide sequence ID" value="XM_018600206.2"/>
</dbReference>
<dbReference type="Pfam" id="PF05910">
    <property type="entry name" value="DUF868"/>
    <property type="match status" value="1"/>
</dbReference>
<dbReference type="InterPro" id="IPR008586">
    <property type="entry name" value="DUF868_pln"/>
</dbReference>
<reference evidence="1" key="1">
    <citation type="journal article" date="2019" name="Database">
        <title>The radish genome database (RadishGD): an integrated information resource for radish genomics.</title>
        <authorList>
            <person name="Yu H.J."/>
            <person name="Baek S."/>
            <person name="Lee Y.J."/>
            <person name="Cho A."/>
            <person name="Mun J.H."/>
        </authorList>
    </citation>
    <scope>NUCLEOTIDE SEQUENCE [LARGE SCALE GENOMIC DNA]</scope>
    <source>
        <strain evidence="1">cv. WK10039</strain>
    </source>
</reference>
<dbReference type="PANTHER" id="PTHR31972">
    <property type="entry name" value="EXPRESSED PROTEIN"/>
    <property type="match status" value="1"/>
</dbReference>
<dbReference type="AlphaFoldDB" id="A0A6J0L764"/>
<dbReference type="PANTHER" id="PTHR31972:SF70">
    <property type="entry name" value="GENOME ASSEMBLY, CHROMOSOME: A09"/>
    <property type="match status" value="1"/>
</dbReference>
<accession>A0A6J0L764</accession>
<evidence type="ECO:0000313" key="1">
    <source>
        <dbReference type="Proteomes" id="UP000504610"/>
    </source>
</evidence>
<protein>
    <submittedName>
        <fullName evidence="2">Uncharacterized protein LOC108826857</fullName>
    </submittedName>
</protein>
<name>A0A6J0L764_RAPSA</name>
<gene>
    <name evidence="2" type="primary">LOC108826857</name>
</gene>
<dbReference type="OrthoDB" id="731074at2759"/>
<evidence type="ECO:0000313" key="2">
    <source>
        <dbReference type="RefSeq" id="XP_018455708.2"/>
    </source>
</evidence>
<reference evidence="2" key="2">
    <citation type="submission" date="2025-08" db="UniProtKB">
        <authorList>
            <consortium name="RefSeq"/>
        </authorList>
    </citation>
    <scope>IDENTIFICATION</scope>
    <source>
        <tissue evidence="2">Leaf</tissue>
    </source>
</reference>
<sequence>MHLVAQGSLLLVKRSKILCYIKTFRRNIRFCFQQKMLSFRIPSLGSNPTAFAAKITDTTKTVAQLKSSATPAPHSTVTCGYQAHVAGFFRNATVLWSKNLMNHSLTVMISGSDKDTSYSCKIDLVKPWQFWSKRGSKSFDVEGTLVEVFWDLRAAKLSGNGSPEPVSDYYVAVVSDEEIVLLLGDLKHKAYKRTKSRPALVEGFIYFKKESVFGKKTFSTRARFDEQKKEHEVVVVTEEKDMWISVDGVVVVNVRNLQWKFRGNQMVLVDKTPVMVYYDVHDWLFGSSESTTARSGLFLFKPVVVGAMVDEFFSDAEEGGDSGGGSSPLSRYNSASSGYGTLHEFCLVLYAWKLE</sequence>